<dbReference type="PANTHER" id="PTHR21240">
    <property type="entry name" value="2-AMINO-3-CARBOXYLMUCONATE-6-SEMIALDEHYDE DECARBOXYLASE"/>
    <property type="match status" value="1"/>
</dbReference>
<keyword evidence="1" id="KW-0456">Lyase</keyword>
<dbReference type="GO" id="GO:0016787">
    <property type="term" value="F:hydrolase activity"/>
    <property type="evidence" value="ECO:0007669"/>
    <property type="project" value="InterPro"/>
</dbReference>
<organism evidence="3">
    <name type="scientific">marine metagenome</name>
    <dbReference type="NCBI Taxonomy" id="408172"/>
    <lineage>
        <taxon>unclassified sequences</taxon>
        <taxon>metagenomes</taxon>
        <taxon>ecological metagenomes</taxon>
    </lineage>
</organism>
<evidence type="ECO:0000259" key="2">
    <source>
        <dbReference type="Pfam" id="PF04909"/>
    </source>
</evidence>
<dbReference type="SUPFAM" id="SSF51556">
    <property type="entry name" value="Metallo-dependent hydrolases"/>
    <property type="match status" value="1"/>
</dbReference>
<dbReference type="GO" id="GO:0019748">
    <property type="term" value="P:secondary metabolic process"/>
    <property type="evidence" value="ECO:0007669"/>
    <property type="project" value="TreeGrafter"/>
</dbReference>
<dbReference type="Gene3D" id="3.20.20.140">
    <property type="entry name" value="Metal-dependent hydrolases"/>
    <property type="match status" value="1"/>
</dbReference>
<dbReference type="EMBL" id="UINC01020311">
    <property type="protein sequence ID" value="SVA85410.1"/>
    <property type="molecule type" value="Genomic_DNA"/>
</dbReference>
<proteinExistence type="predicted"/>
<dbReference type="InterPro" id="IPR032465">
    <property type="entry name" value="ACMSD"/>
</dbReference>
<evidence type="ECO:0000313" key="3">
    <source>
        <dbReference type="EMBL" id="SVA85410.1"/>
    </source>
</evidence>
<dbReference type="InterPro" id="IPR032466">
    <property type="entry name" value="Metal_Hydrolase"/>
</dbReference>
<dbReference type="InterPro" id="IPR006680">
    <property type="entry name" value="Amidohydro-rel"/>
</dbReference>
<dbReference type="GO" id="GO:0016831">
    <property type="term" value="F:carboxy-lyase activity"/>
    <property type="evidence" value="ECO:0007669"/>
    <property type="project" value="InterPro"/>
</dbReference>
<evidence type="ECO:0000256" key="1">
    <source>
        <dbReference type="ARBA" id="ARBA00023239"/>
    </source>
</evidence>
<sequence>MPIIDFHNHVYPTAYIEAVEAGPSAYTITYDADNNPVFHSPGDYNVLVPGHRKMDFRKEVLEQAGVDMQVISFTAPGTLIESPERSVEMCKIVNNSYAQIQTDYPDRFAALGTLPLNKPEVCAQEFERAVVELGLKGITLFSNANGVPLSDSRFWPIYEIANDLKSVFFLHPTYPVGVEAMEQYMLMPLVGFLTDTTLATASLIFSGVVERFPNIRWVLGHLGGAIPYFAERLDRGYEAYAQCRENISRPPTEYLKENFYYDTVNFDVKALEFAISFAGVHHLVAGSDYPHQIGSIEKMLKSIEELNASKEDKASILGGNTQRLLGF</sequence>
<reference evidence="3" key="1">
    <citation type="submission" date="2018-05" db="EMBL/GenBank/DDBJ databases">
        <authorList>
            <person name="Lanie J.A."/>
            <person name="Ng W.-L."/>
            <person name="Kazmierczak K.M."/>
            <person name="Andrzejewski T.M."/>
            <person name="Davidsen T.M."/>
            <person name="Wayne K.J."/>
            <person name="Tettelin H."/>
            <person name="Glass J.I."/>
            <person name="Rusch D."/>
            <person name="Podicherti R."/>
            <person name="Tsui H.-C.T."/>
            <person name="Winkler M.E."/>
        </authorList>
    </citation>
    <scope>NUCLEOTIDE SEQUENCE</scope>
</reference>
<dbReference type="Pfam" id="PF04909">
    <property type="entry name" value="Amidohydro_2"/>
    <property type="match status" value="1"/>
</dbReference>
<protein>
    <recommendedName>
        <fullName evidence="2">Amidohydrolase-related domain-containing protein</fullName>
    </recommendedName>
</protein>
<gene>
    <name evidence="3" type="ORF">METZ01_LOCUS138264</name>
</gene>
<feature type="domain" description="Amidohydrolase-related" evidence="2">
    <location>
        <begin position="4"/>
        <end position="327"/>
    </location>
</feature>
<name>A0A381Z842_9ZZZZ</name>
<dbReference type="PANTHER" id="PTHR21240:SF28">
    <property type="entry name" value="ISO-OROTATE DECARBOXYLASE (EUROFUNG)"/>
    <property type="match status" value="1"/>
</dbReference>
<dbReference type="GO" id="GO:0005737">
    <property type="term" value="C:cytoplasm"/>
    <property type="evidence" value="ECO:0007669"/>
    <property type="project" value="TreeGrafter"/>
</dbReference>
<dbReference type="AlphaFoldDB" id="A0A381Z842"/>
<accession>A0A381Z842</accession>